<evidence type="ECO:0000313" key="1">
    <source>
        <dbReference type="EMBL" id="OSX57675.1"/>
    </source>
</evidence>
<organism evidence="1 2">
    <name type="scientific">Postia placenta MAD-698-R-SB12</name>
    <dbReference type="NCBI Taxonomy" id="670580"/>
    <lineage>
        <taxon>Eukaryota</taxon>
        <taxon>Fungi</taxon>
        <taxon>Dikarya</taxon>
        <taxon>Basidiomycota</taxon>
        <taxon>Agaricomycotina</taxon>
        <taxon>Agaricomycetes</taxon>
        <taxon>Polyporales</taxon>
        <taxon>Adustoporiaceae</taxon>
        <taxon>Rhodonia</taxon>
    </lineage>
</organism>
<protein>
    <submittedName>
        <fullName evidence="1">Uncharacterized protein</fullName>
    </submittedName>
</protein>
<sequence>MAASEQVTPVNACFKVKCDKCGKTTWKGCGAHVEQVMKDVKEEDKCTCAR</sequence>
<dbReference type="GeneID" id="36331920"/>
<gene>
    <name evidence="1" type="ORF">POSPLADRAFT_1155691</name>
</gene>
<keyword evidence="2" id="KW-1185">Reference proteome</keyword>
<dbReference type="Proteomes" id="UP000194127">
    <property type="component" value="Unassembled WGS sequence"/>
</dbReference>
<dbReference type="EMBL" id="KZ110607">
    <property type="protein sequence ID" value="OSX57675.1"/>
    <property type="molecule type" value="Genomic_DNA"/>
</dbReference>
<dbReference type="AlphaFoldDB" id="A0A1X6MMT9"/>
<dbReference type="OrthoDB" id="88410at2759"/>
<reference evidence="1 2" key="1">
    <citation type="submission" date="2017-04" db="EMBL/GenBank/DDBJ databases">
        <title>Genome Sequence of the Model Brown-Rot Fungus Postia placenta SB12.</title>
        <authorList>
            <consortium name="DOE Joint Genome Institute"/>
            <person name="Gaskell J."/>
            <person name="Kersten P."/>
            <person name="Larrondo L.F."/>
            <person name="Canessa P."/>
            <person name="Martinez D."/>
            <person name="Hibbett D."/>
            <person name="Schmoll M."/>
            <person name="Kubicek C.P."/>
            <person name="Martinez A.T."/>
            <person name="Yadav J."/>
            <person name="Master E."/>
            <person name="Magnuson J.K."/>
            <person name="James T."/>
            <person name="Yaver D."/>
            <person name="Berka R."/>
            <person name="Labutti K."/>
            <person name="Lipzen A."/>
            <person name="Aerts A."/>
            <person name="Barry K."/>
            <person name="Henrissat B."/>
            <person name="Blanchette R."/>
            <person name="Grigoriev I."/>
            <person name="Cullen D."/>
        </authorList>
    </citation>
    <scope>NUCLEOTIDE SEQUENCE [LARGE SCALE GENOMIC DNA]</scope>
    <source>
        <strain evidence="1 2">MAD-698-R-SB12</strain>
    </source>
</reference>
<dbReference type="PANTHER" id="PTHR34724">
    <property type="entry name" value="OS12G0596101 PROTEIN"/>
    <property type="match status" value="1"/>
</dbReference>
<dbReference type="PANTHER" id="PTHR34724:SF2">
    <property type="entry name" value="OS12G0596101 PROTEIN"/>
    <property type="match status" value="1"/>
</dbReference>
<name>A0A1X6MMT9_9APHY</name>
<dbReference type="RefSeq" id="XP_024334469.1">
    <property type="nucleotide sequence ID" value="XM_024486971.1"/>
</dbReference>
<proteinExistence type="predicted"/>
<evidence type="ECO:0000313" key="2">
    <source>
        <dbReference type="Proteomes" id="UP000194127"/>
    </source>
</evidence>
<accession>A0A1X6MMT9</accession>